<keyword evidence="3" id="KW-1185">Reference proteome</keyword>
<sequence length="127" mass="14471">MPVVAEIVSQPCAQDLIDLKKTYEDRTEWLQTAVAGSDLVVAGRFNDRLVSGFLLKDQGDHWQLEKLQVREITRRRGVARQTIHSALKTLDFTRPIRVDLSDHPELASLFAEFGFEESGSGTYQWRP</sequence>
<dbReference type="SUPFAM" id="SSF55729">
    <property type="entry name" value="Acyl-CoA N-acyltransferases (Nat)"/>
    <property type="match status" value="1"/>
</dbReference>
<keyword evidence="2" id="KW-0012">Acyltransferase</keyword>
<evidence type="ECO:0000259" key="1">
    <source>
        <dbReference type="Pfam" id="PF12568"/>
    </source>
</evidence>
<comment type="caution">
    <text evidence="2">The sequence shown here is derived from an EMBL/GenBank/DDBJ whole genome shotgun (WGS) entry which is preliminary data.</text>
</comment>
<dbReference type="Proteomes" id="UP000537130">
    <property type="component" value="Unassembled WGS sequence"/>
</dbReference>
<protein>
    <submittedName>
        <fullName evidence="2">Putative GNAT family N-acyltransferase</fullName>
    </submittedName>
</protein>
<accession>A0A7W4W547</accession>
<name>A0A7W4W547_9GAMM</name>
<proteinExistence type="predicted"/>
<evidence type="ECO:0000313" key="3">
    <source>
        <dbReference type="Proteomes" id="UP000537130"/>
    </source>
</evidence>
<dbReference type="AlphaFoldDB" id="A0A7W4W547"/>
<feature type="domain" description="PanZ acetyltransferase (GNAT)" evidence="1">
    <location>
        <begin position="4"/>
        <end position="88"/>
    </location>
</feature>
<dbReference type="RefSeq" id="WP_183410387.1">
    <property type="nucleotide sequence ID" value="NZ_JACHWY010000002.1"/>
</dbReference>
<dbReference type="EMBL" id="JACHWY010000002">
    <property type="protein sequence ID" value="MBB3047617.1"/>
    <property type="molecule type" value="Genomic_DNA"/>
</dbReference>
<dbReference type="Gene3D" id="3.40.630.30">
    <property type="match status" value="1"/>
</dbReference>
<reference evidence="2 3" key="1">
    <citation type="submission" date="2020-08" db="EMBL/GenBank/DDBJ databases">
        <title>Genomic Encyclopedia of Type Strains, Phase III (KMG-III): the genomes of soil and plant-associated and newly described type strains.</title>
        <authorList>
            <person name="Whitman W."/>
        </authorList>
    </citation>
    <scope>NUCLEOTIDE SEQUENCE [LARGE SCALE GENOMIC DNA]</scope>
    <source>
        <strain evidence="2 3">CECT 8654</strain>
    </source>
</reference>
<evidence type="ECO:0000313" key="2">
    <source>
        <dbReference type="EMBL" id="MBB3047617.1"/>
    </source>
</evidence>
<organism evidence="2 3">
    <name type="scientific">Litorivivens lipolytica</name>
    <dbReference type="NCBI Taxonomy" id="1524264"/>
    <lineage>
        <taxon>Bacteria</taxon>
        <taxon>Pseudomonadati</taxon>
        <taxon>Pseudomonadota</taxon>
        <taxon>Gammaproteobacteria</taxon>
        <taxon>Litorivivens</taxon>
    </lineage>
</organism>
<dbReference type="InterPro" id="IPR040448">
    <property type="entry name" value="PanZ_GNAT"/>
</dbReference>
<gene>
    <name evidence="2" type="ORF">FHR99_001883</name>
</gene>
<dbReference type="GO" id="GO:0016746">
    <property type="term" value="F:acyltransferase activity"/>
    <property type="evidence" value="ECO:0007669"/>
    <property type="project" value="UniProtKB-KW"/>
</dbReference>
<keyword evidence="2" id="KW-0808">Transferase</keyword>
<dbReference type="InterPro" id="IPR016181">
    <property type="entry name" value="Acyl_CoA_acyltransferase"/>
</dbReference>
<dbReference type="Pfam" id="PF12568">
    <property type="entry name" value="PanZ"/>
    <property type="match status" value="1"/>
</dbReference>